<dbReference type="EMBL" id="SPHZ02000003">
    <property type="protein sequence ID" value="KAF0927548.1"/>
    <property type="molecule type" value="Genomic_DNA"/>
</dbReference>
<evidence type="ECO:0008006" key="4">
    <source>
        <dbReference type="Google" id="ProtNLM"/>
    </source>
</evidence>
<sequence>MAIRTGGGSARRRWATGIAPGVSDDGDAMSARGSAVGDVVAERQPMVGRRMQGGGGVDPDGGGG</sequence>
<dbReference type="AlphaFoldDB" id="A0A6G1ESB4"/>
<accession>A0A6G1ESB4</accession>
<feature type="region of interest" description="Disordered" evidence="1">
    <location>
        <begin position="1"/>
        <end position="64"/>
    </location>
</feature>
<organism evidence="2 3">
    <name type="scientific">Oryza meyeriana var. granulata</name>
    <dbReference type="NCBI Taxonomy" id="110450"/>
    <lineage>
        <taxon>Eukaryota</taxon>
        <taxon>Viridiplantae</taxon>
        <taxon>Streptophyta</taxon>
        <taxon>Embryophyta</taxon>
        <taxon>Tracheophyta</taxon>
        <taxon>Spermatophyta</taxon>
        <taxon>Magnoliopsida</taxon>
        <taxon>Liliopsida</taxon>
        <taxon>Poales</taxon>
        <taxon>Poaceae</taxon>
        <taxon>BOP clade</taxon>
        <taxon>Oryzoideae</taxon>
        <taxon>Oryzeae</taxon>
        <taxon>Oryzinae</taxon>
        <taxon>Oryza</taxon>
        <taxon>Oryza meyeriana</taxon>
    </lineage>
</organism>
<keyword evidence="3" id="KW-1185">Reference proteome</keyword>
<protein>
    <recommendedName>
        <fullName evidence="4">DUF834 domain-containing protein</fullName>
    </recommendedName>
</protein>
<feature type="compositionally biased region" description="Gly residues" evidence="1">
    <location>
        <begin position="51"/>
        <end position="64"/>
    </location>
</feature>
<gene>
    <name evidence="2" type="ORF">E2562_034257</name>
</gene>
<evidence type="ECO:0000256" key="1">
    <source>
        <dbReference type="SAM" id="MobiDB-lite"/>
    </source>
</evidence>
<name>A0A6G1ESB4_9ORYZ</name>
<proteinExistence type="predicted"/>
<evidence type="ECO:0000313" key="2">
    <source>
        <dbReference type="EMBL" id="KAF0927548.1"/>
    </source>
</evidence>
<dbReference type="Proteomes" id="UP000479710">
    <property type="component" value="Unassembled WGS sequence"/>
</dbReference>
<comment type="caution">
    <text evidence="2">The sequence shown here is derived from an EMBL/GenBank/DDBJ whole genome shotgun (WGS) entry which is preliminary data.</text>
</comment>
<reference evidence="2 3" key="1">
    <citation type="submission" date="2019-11" db="EMBL/GenBank/DDBJ databases">
        <title>Whole genome sequence of Oryza granulata.</title>
        <authorList>
            <person name="Li W."/>
        </authorList>
    </citation>
    <scope>NUCLEOTIDE SEQUENCE [LARGE SCALE GENOMIC DNA]</scope>
    <source>
        <strain evidence="3">cv. Menghai</strain>
        <tissue evidence="2">Leaf</tissue>
    </source>
</reference>
<evidence type="ECO:0000313" key="3">
    <source>
        <dbReference type="Proteomes" id="UP000479710"/>
    </source>
</evidence>